<dbReference type="GO" id="GO:0000287">
    <property type="term" value="F:magnesium ion binding"/>
    <property type="evidence" value="ECO:0007669"/>
    <property type="project" value="UniProtKB-UniRule"/>
</dbReference>
<dbReference type="InterPro" id="IPR010918">
    <property type="entry name" value="PurM-like_C_dom"/>
</dbReference>
<keyword evidence="1 4" id="KW-0418">Kinase</keyword>
<keyword evidence="1 4" id="KW-0808">Transferase</keyword>
<feature type="binding site" evidence="1">
    <location>
        <position position="220"/>
    </location>
    <ligand>
        <name>Mg(2+)</name>
        <dbReference type="ChEBI" id="CHEBI:18420"/>
        <label>3</label>
    </ligand>
</feature>
<dbReference type="UniPathway" id="UPA00060">
    <property type="reaction ID" value="UER00142"/>
</dbReference>
<feature type="binding site" evidence="1">
    <location>
        <position position="80"/>
    </location>
    <ligand>
        <name>Mg(2+)</name>
        <dbReference type="ChEBI" id="CHEBI:18420"/>
        <label>3</label>
    </ligand>
</feature>
<dbReference type="PANTHER" id="PTHR30270:SF0">
    <property type="entry name" value="THIAMINE-MONOPHOSPHATE KINASE"/>
    <property type="match status" value="1"/>
</dbReference>
<keyword evidence="5" id="KW-1185">Reference proteome</keyword>
<dbReference type="InterPro" id="IPR027417">
    <property type="entry name" value="P-loop_NTPase"/>
</dbReference>
<keyword evidence="1" id="KW-0479">Metal-binding</keyword>
<dbReference type="GO" id="GO:0009228">
    <property type="term" value="P:thiamine biosynthetic process"/>
    <property type="evidence" value="ECO:0007669"/>
    <property type="project" value="UniProtKB-KW"/>
</dbReference>
<name>A0A0U1KXL9_9FIRM</name>
<feature type="binding site" evidence="1">
    <location>
        <position position="49"/>
    </location>
    <ligand>
        <name>Mg(2+)</name>
        <dbReference type="ChEBI" id="CHEBI:18420"/>
        <label>4</label>
    </ligand>
</feature>
<keyword evidence="1" id="KW-0547">Nucleotide-binding</keyword>
<feature type="binding site" evidence="1">
    <location>
        <position position="128"/>
    </location>
    <ligand>
        <name>Mg(2+)</name>
        <dbReference type="ChEBI" id="CHEBI:18420"/>
        <label>1</label>
    </ligand>
</feature>
<reference evidence="5" key="1">
    <citation type="submission" date="2015-03" db="EMBL/GenBank/DDBJ databases">
        <authorList>
            <person name="Nijsse Bart"/>
        </authorList>
    </citation>
    <scope>NUCLEOTIDE SEQUENCE [LARGE SCALE GENOMIC DNA]</scope>
</reference>
<protein>
    <recommendedName>
        <fullName evidence="1">Thiamine-monophosphate kinase</fullName>
        <shortName evidence="1">TMP kinase</shortName>
        <shortName evidence="1">Thiamine-phosphate kinase</shortName>
        <ecNumber evidence="1">2.7.4.16</ecNumber>
    </recommendedName>
</protein>
<dbReference type="SUPFAM" id="SSF52540">
    <property type="entry name" value="P-loop containing nucleoside triphosphate hydrolases"/>
    <property type="match status" value="1"/>
</dbReference>
<feature type="binding site" evidence="1">
    <location>
        <position position="273"/>
    </location>
    <ligand>
        <name>substrate</name>
    </ligand>
</feature>
<dbReference type="GO" id="GO:0002949">
    <property type="term" value="P:tRNA threonylcarbamoyladenosine modification"/>
    <property type="evidence" value="ECO:0007669"/>
    <property type="project" value="InterPro"/>
</dbReference>
<evidence type="ECO:0000313" key="5">
    <source>
        <dbReference type="Proteomes" id="UP000049855"/>
    </source>
</evidence>
<evidence type="ECO:0000256" key="1">
    <source>
        <dbReference type="HAMAP-Rule" id="MF_02128"/>
    </source>
</evidence>
<keyword evidence="1" id="KW-0067">ATP-binding</keyword>
<dbReference type="GO" id="GO:0009229">
    <property type="term" value="P:thiamine diphosphate biosynthetic process"/>
    <property type="evidence" value="ECO:0007669"/>
    <property type="project" value="UniProtKB-UniRule"/>
</dbReference>
<comment type="miscellaneous">
    <text evidence="1">Reaction mechanism of ThiL seems to utilize a direct, inline transfer of the gamma-phosphate of ATP to TMP rather than a phosphorylated enzyme intermediate.</text>
</comment>
<organism evidence="4 5">
    <name type="scientific">Sporomusa ovata</name>
    <dbReference type="NCBI Taxonomy" id="2378"/>
    <lineage>
        <taxon>Bacteria</taxon>
        <taxon>Bacillati</taxon>
        <taxon>Bacillota</taxon>
        <taxon>Negativicutes</taxon>
        <taxon>Selenomonadales</taxon>
        <taxon>Sporomusaceae</taxon>
        <taxon>Sporomusa</taxon>
    </lineage>
</organism>
<dbReference type="InterPro" id="IPR003442">
    <property type="entry name" value="T6A_TsaE"/>
</dbReference>
<evidence type="ECO:0000313" key="4">
    <source>
        <dbReference type="EMBL" id="CQR72160.1"/>
    </source>
</evidence>
<feature type="binding site" evidence="1">
    <location>
        <position position="110"/>
    </location>
    <ligand>
        <name>ATP</name>
        <dbReference type="ChEBI" id="CHEBI:30616"/>
    </ligand>
</feature>
<feature type="binding site" evidence="1">
    <location>
        <position position="51"/>
    </location>
    <ligand>
        <name>Mg(2+)</name>
        <dbReference type="ChEBI" id="CHEBI:18420"/>
        <label>2</label>
    </ligand>
</feature>
<dbReference type="AlphaFoldDB" id="A0A0U1KXL9"/>
<feature type="binding site" evidence="1">
    <location>
        <position position="34"/>
    </location>
    <ligand>
        <name>Mg(2+)</name>
        <dbReference type="ChEBI" id="CHEBI:18420"/>
        <label>3</label>
    </ligand>
</feature>
<comment type="function">
    <text evidence="1">Catalyzes the ATP-dependent phosphorylation of thiamine-monophosphate (TMP) to form thiamine-pyrophosphate (TPP), the active form of vitamin B1.</text>
</comment>
<feature type="domain" description="PurM-like C-terminal" evidence="3">
    <location>
        <begin position="159"/>
        <end position="312"/>
    </location>
</feature>
<dbReference type="InterPro" id="IPR016188">
    <property type="entry name" value="PurM-like_N"/>
</dbReference>
<dbReference type="RefSeq" id="WP_021166799.1">
    <property type="nucleotide sequence ID" value="NZ_CTRP01000009.1"/>
</dbReference>
<proteinExistence type="inferred from homology"/>
<dbReference type="Gene3D" id="3.30.1330.10">
    <property type="entry name" value="PurM-like, N-terminal domain"/>
    <property type="match status" value="1"/>
</dbReference>
<dbReference type="SUPFAM" id="SSF55326">
    <property type="entry name" value="PurM N-terminal domain-like"/>
    <property type="match status" value="1"/>
</dbReference>
<dbReference type="NCBIfam" id="TIGR00150">
    <property type="entry name" value="T6A_YjeE"/>
    <property type="match status" value="1"/>
</dbReference>
<accession>A0A0U1KXL9</accession>
<feature type="binding site" evidence="1">
    <location>
        <position position="51"/>
    </location>
    <ligand>
        <name>Mg(2+)</name>
        <dbReference type="ChEBI" id="CHEBI:18420"/>
        <label>1</label>
    </ligand>
</feature>
<feature type="binding site" evidence="1">
    <location>
        <position position="223"/>
    </location>
    <ligand>
        <name>Mg(2+)</name>
        <dbReference type="ChEBI" id="CHEBI:18420"/>
        <label>5</label>
    </ligand>
</feature>
<feature type="binding site" evidence="1">
    <location>
        <begin position="127"/>
        <end position="128"/>
    </location>
    <ligand>
        <name>ATP</name>
        <dbReference type="ChEBI" id="CHEBI:30616"/>
    </ligand>
</feature>
<dbReference type="EMBL" id="CTRP01000009">
    <property type="protein sequence ID" value="CQR72160.1"/>
    <property type="molecule type" value="Genomic_DNA"/>
</dbReference>
<feature type="binding site" evidence="1">
    <location>
        <position position="50"/>
    </location>
    <ligand>
        <name>Mg(2+)</name>
        <dbReference type="ChEBI" id="CHEBI:18420"/>
        <label>1</label>
    </ligand>
</feature>
<dbReference type="InterPro" id="IPR036921">
    <property type="entry name" value="PurM-like_N_sf"/>
</dbReference>
<dbReference type="SUPFAM" id="SSF56042">
    <property type="entry name" value="PurM C-terminal domain-like"/>
    <property type="match status" value="1"/>
</dbReference>
<feature type="binding site" evidence="1">
    <location>
        <position position="34"/>
    </location>
    <ligand>
        <name>Mg(2+)</name>
        <dbReference type="ChEBI" id="CHEBI:18420"/>
        <label>4</label>
    </ligand>
</feature>
<feature type="binding site" evidence="1">
    <location>
        <position position="222"/>
    </location>
    <ligand>
        <name>ATP</name>
        <dbReference type="ChEBI" id="CHEBI:30616"/>
    </ligand>
</feature>
<dbReference type="InterPro" id="IPR006283">
    <property type="entry name" value="ThiL-like"/>
</dbReference>
<dbReference type="Proteomes" id="UP000049855">
    <property type="component" value="Unassembled WGS sequence"/>
</dbReference>
<dbReference type="Gene3D" id="3.40.50.300">
    <property type="entry name" value="P-loop containing nucleotide triphosphate hydrolases"/>
    <property type="match status" value="1"/>
</dbReference>
<dbReference type="EC" id="2.7.4.16" evidence="1"/>
<dbReference type="PANTHER" id="PTHR30270">
    <property type="entry name" value="THIAMINE-MONOPHOSPHATE KINASE"/>
    <property type="match status" value="1"/>
</dbReference>
<dbReference type="NCBIfam" id="TIGR01379">
    <property type="entry name" value="thiL"/>
    <property type="match status" value="1"/>
</dbReference>
<dbReference type="InterPro" id="IPR036676">
    <property type="entry name" value="PurM-like_C_sf"/>
</dbReference>
<feature type="binding site" evidence="1">
    <location>
        <position position="328"/>
    </location>
    <ligand>
        <name>substrate</name>
    </ligand>
</feature>
<keyword evidence="1" id="KW-0784">Thiamine biosynthesis</keyword>
<feature type="binding site" evidence="1">
    <location>
        <position position="58"/>
    </location>
    <ligand>
        <name>substrate</name>
    </ligand>
</feature>
<comment type="catalytic activity">
    <reaction evidence="1">
        <text>thiamine phosphate + ATP = thiamine diphosphate + ADP</text>
        <dbReference type="Rhea" id="RHEA:15913"/>
        <dbReference type="ChEBI" id="CHEBI:30616"/>
        <dbReference type="ChEBI" id="CHEBI:37575"/>
        <dbReference type="ChEBI" id="CHEBI:58937"/>
        <dbReference type="ChEBI" id="CHEBI:456216"/>
        <dbReference type="EC" id="2.7.4.16"/>
    </reaction>
</comment>
<gene>
    <name evidence="1" type="primary">thiL</name>
    <name evidence="4" type="ORF">SpAn4DRAFT_5049</name>
</gene>
<feature type="binding site" evidence="1">
    <location>
        <position position="80"/>
    </location>
    <ligand>
        <name>Mg(2+)</name>
        <dbReference type="ChEBI" id="CHEBI:18420"/>
        <label>4</label>
    </ligand>
</feature>
<dbReference type="Pfam" id="PF00586">
    <property type="entry name" value="AIRS"/>
    <property type="match status" value="1"/>
</dbReference>
<evidence type="ECO:0000259" key="2">
    <source>
        <dbReference type="Pfam" id="PF00586"/>
    </source>
</evidence>
<keyword evidence="1" id="KW-0460">Magnesium</keyword>
<evidence type="ECO:0000259" key="3">
    <source>
        <dbReference type="Pfam" id="PF02769"/>
    </source>
</evidence>
<sequence length="502" mass="53829">MNELTKLGEFGLIDLIKQDTISDHGSVVLGIGDDAAVLLPTPRQLLLVTTDMLVESVHFNLATTTPWQLGYKAIAVNLSDIAAMGGVPRHAVVSVALPPSTSADFVVNLYQGMKEICHEFGVNIVGGDTVSSPQGLVINVTVTGEVAPVNLVRRSGAQIGDIVAVTGWLGNSAAGLDLLSVGEWEDYDFAWPLVTAHLSPQPQVKTGAILAAAGATSMDDVSDGLASEAHEIAKASGVGVKLYAAQIPLAAELKAAAAKLDKQALDYALYGGEDFQLLFTMEPKKYEELLIAQPELQFAKIGEIVDSSQGVILVDEAGGVQELEARGYNHFREEEPTALLVGKTTSADETYEFGQALAKYLKPGDVICLSGDLGAGKTLLSQGIAAGLQVADVVSSPTFTVLNVYDGQTADRQDVTIYHFDLYRLEHPAELDDIGFDHYVEAGGIAIIEWPGKFLEFLPKEHLWLTLDYGELPEERVINLKAEGERYQTLCEELKQVADSSY</sequence>
<dbReference type="HAMAP" id="MF_02128">
    <property type="entry name" value="TMP_kinase"/>
    <property type="match status" value="1"/>
</dbReference>
<dbReference type="GO" id="GO:0005524">
    <property type="term" value="F:ATP binding"/>
    <property type="evidence" value="ECO:0007669"/>
    <property type="project" value="UniProtKB-UniRule"/>
</dbReference>
<feature type="binding site" evidence="1">
    <location>
        <position position="80"/>
    </location>
    <ligand>
        <name>Mg(2+)</name>
        <dbReference type="ChEBI" id="CHEBI:18420"/>
        <label>2</label>
    </ligand>
</feature>
<feature type="domain" description="PurM-like N-terminal" evidence="2">
    <location>
        <begin position="32"/>
        <end position="146"/>
    </location>
</feature>
<comment type="pathway">
    <text evidence="1">Cofactor biosynthesis; thiamine diphosphate biosynthesis; thiamine diphosphate from thiamine phosphate: step 1/1.</text>
</comment>
<dbReference type="Gene3D" id="3.90.650.10">
    <property type="entry name" value="PurM-like C-terminal domain"/>
    <property type="match status" value="1"/>
</dbReference>
<dbReference type="Pfam" id="PF02367">
    <property type="entry name" value="TsaE"/>
    <property type="match status" value="1"/>
</dbReference>
<comment type="similarity">
    <text evidence="1">Belongs to the thiamine-monophosphate kinase family.</text>
</comment>
<feature type="binding site" evidence="1">
    <location>
        <position position="154"/>
    </location>
    <ligand>
        <name>ATP</name>
        <dbReference type="ChEBI" id="CHEBI:30616"/>
    </ligand>
</feature>
<dbReference type="CDD" id="cd02194">
    <property type="entry name" value="ThiL"/>
    <property type="match status" value="1"/>
</dbReference>
<dbReference type="Pfam" id="PF02769">
    <property type="entry name" value="AIRS_C"/>
    <property type="match status" value="1"/>
</dbReference>
<dbReference type="GO" id="GO:0009030">
    <property type="term" value="F:thiamine-phosphate kinase activity"/>
    <property type="evidence" value="ECO:0007669"/>
    <property type="project" value="UniProtKB-UniRule"/>
</dbReference>